<dbReference type="InterPro" id="IPR007863">
    <property type="entry name" value="Peptidase_M16_C"/>
</dbReference>
<dbReference type="STRING" id="157783.LK03_04490"/>
<feature type="domain" description="Peptidase M16 C-terminal" evidence="1">
    <location>
        <begin position="155"/>
        <end position="329"/>
    </location>
</feature>
<sequence>MRFIESRELAVVDIVLRFAAGSSLDGNLAGLAATTLYMLDQGADDLDAQGLATALEDLGAELGKQLDVDHASLSLRCLSAASVRAQALHLFMAVAARPRFEAAALDKIKRRLLSHLALVEQSPDRLLQRAVLNELFVDHPYGDYVNGSEAGVSALSVEHLRDFHQRAYSANNLEIAIVGDLSSNEARALADAISSALPQHWAAAALPPAPAPGATRRELTFPSAGTSIALALPLHLTPQHEDYPAVLLGCTVLGSGASSRLMEHLRQRRNLTYDIRVTPTLWQAGGLLTVRWEIAAHYAEASRQLVLAIIACFLEHGPTQAELERAVNQRAGALLLEAARNDQAAVLLAQHSQHGLPAGYLTDFIEQLRQVTPQQVRQALQRWIDVRGISFFSIGPRQAQQHLPDRPEV</sequence>
<dbReference type="PANTHER" id="PTHR11851:SF224">
    <property type="entry name" value="PROCESSING PROTEASE"/>
    <property type="match status" value="1"/>
</dbReference>
<keyword evidence="3" id="KW-1185">Reference proteome</keyword>
<dbReference type="eggNOG" id="COG0612">
    <property type="taxonomic scope" value="Bacteria"/>
</dbReference>
<dbReference type="InterPro" id="IPR050361">
    <property type="entry name" value="MPP/UQCRC_Complex"/>
</dbReference>
<dbReference type="EMBL" id="CP009455">
    <property type="protein sequence ID" value="AIR88557.1"/>
    <property type="molecule type" value="Genomic_DNA"/>
</dbReference>
<accession>A0A089WPX6</accession>
<protein>
    <recommendedName>
        <fullName evidence="1">Peptidase M16 C-terminal domain-containing protein</fullName>
    </recommendedName>
</protein>
<name>A0A089WPX6_9PSED</name>
<evidence type="ECO:0000313" key="3">
    <source>
        <dbReference type="Proteomes" id="UP000029493"/>
    </source>
</evidence>
<dbReference type="PANTHER" id="PTHR11851">
    <property type="entry name" value="METALLOPROTEASE"/>
    <property type="match status" value="1"/>
</dbReference>
<dbReference type="SUPFAM" id="SSF63411">
    <property type="entry name" value="LuxS/MPP-like metallohydrolase"/>
    <property type="match status" value="2"/>
</dbReference>
<gene>
    <name evidence="2" type="ORF">LK03_04490</name>
</gene>
<dbReference type="AlphaFoldDB" id="A0A089WPX6"/>
<proteinExistence type="predicted"/>
<dbReference type="Proteomes" id="UP000029493">
    <property type="component" value="Chromosome"/>
</dbReference>
<dbReference type="GO" id="GO:0046872">
    <property type="term" value="F:metal ion binding"/>
    <property type="evidence" value="ECO:0007669"/>
    <property type="project" value="InterPro"/>
</dbReference>
<dbReference type="KEGG" id="psw:LK03_04490"/>
<organism evidence="2 3">
    <name type="scientific">Pseudomonas cremoricolorata</name>
    <dbReference type="NCBI Taxonomy" id="157783"/>
    <lineage>
        <taxon>Bacteria</taxon>
        <taxon>Pseudomonadati</taxon>
        <taxon>Pseudomonadota</taxon>
        <taxon>Gammaproteobacteria</taxon>
        <taxon>Pseudomonadales</taxon>
        <taxon>Pseudomonadaceae</taxon>
        <taxon>Pseudomonas</taxon>
    </lineage>
</organism>
<dbReference type="Gene3D" id="3.30.830.10">
    <property type="entry name" value="Metalloenzyme, LuxS/M16 peptidase-like"/>
    <property type="match status" value="2"/>
</dbReference>
<evidence type="ECO:0000313" key="2">
    <source>
        <dbReference type="EMBL" id="AIR88557.1"/>
    </source>
</evidence>
<dbReference type="InterPro" id="IPR011249">
    <property type="entry name" value="Metalloenz_LuxS/M16"/>
</dbReference>
<dbReference type="Pfam" id="PF05193">
    <property type="entry name" value="Peptidase_M16_C"/>
    <property type="match status" value="1"/>
</dbReference>
<evidence type="ECO:0000259" key="1">
    <source>
        <dbReference type="Pfam" id="PF05193"/>
    </source>
</evidence>
<reference evidence="2 3" key="1">
    <citation type="submission" date="2014-09" db="EMBL/GenBank/DDBJ databases">
        <authorList>
            <person name="Chan K.-G."/>
        </authorList>
    </citation>
    <scope>NUCLEOTIDE SEQUENCE [LARGE SCALE GENOMIC DNA]</scope>
    <source>
        <strain evidence="2 3">ND07</strain>
    </source>
</reference>